<accession>A0A1E8F944</accession>
<gene>
    <name evidence="2" type="ORF">BFC17_06890</name>
</gene>
<comment type="caution">
    <text evidence="2">The sequence shown here is derived from an EMBL/GenBank/DDBJ whole genome shotgun (WGS) entry which is preliminary data.</text>
</comment>
<dbReference type="STRING" id="1856405.BFC17_06890"/>
<dbReference type="PANTHER" id="PTHR31061:SF24">
    <property type="entry name" value="LD22376P"/>
    <property type="match status" value="1"/>
</dbReference>
<dbReference type="EMBL" id="MJIC01000017">
    <property type="protein sequence ID" value="OFI32434.1"/>
    <property type="molecule type" value="Genomic_DNA"/>
</dbReference>
<proteinExistence type="predicted"/>
<dbReference type="OrthoDB" id="9788724at2"/>
<feature type="transmembrane region" description="Helical" evidence="1">
    <location>
        <begin position="215"/>
        <end position="236"/>
    </location>
</feature>
<evidence type="ECO:0000313" key="3">
    <source>
        <dbReference type="Proteomes" id="UP000176037"/>
    </source>
</evidence>
<reference evidence="2 3" key="1">
    <citation type="submission" date="2016-09" db="EMBL/GenBank/DDBJ databases">
        <title>Alteromonas lipolytica, a new species isolated from sea water.</title>
        <authorList>
            <person name="Wu Y.-H."/>
            <person name="Cheng H."/>
            <person name="Xu X.-W."/>
        </authorList>
    </citation>
    <scope>NUCLEOTIDE SEQUENCE [LARGE SCALE GENOMIC DNA]</scope>
    <source>
        <strain evidence="2 3">JW12</strain>
    </source>
</reference>
<keyword evidence="3" id="KW-1185">Reference proteome</keyword>
<feature type="transmembrane region" description="Helical" evidence="1">
    <location>
        <begin position="12"/>
        <end position="30"/>
    </location>
</feature>
<dbReference type="PANTHER" id="PTHR31061">
    <property type="entry name" value="LD22376P"/>
    <property type="match status" value="1"/>
</dbReference>
<keyword evidence="1" id="KW-0472">Membrane</keyword>
<keyword evidence="1" id="KW-1133">Transmembrane helix</keyword>
<sequence length="382" mass="42280">MTEQARLSALDALRGLAIFAMVLVNNPGSWQAIYAPLKHAQWHGITPTDVIFPAFIFVMGITIAIHLPRELAVSASKVALLARATKRALTLILLGWLLFLFWVNTGDPAFNWLDDRLLSLRFGGVLPRLGMVYWLTVVIVLMVSWRWLGVTAIMLLGVYWGAMALIPYTDSSGQRYQGLWEFGNSLAAFIDHHVLGAGHVYYANASPFAFDPEGLLSTLPAVVSCLTGVWVGRYVLVLHGCPNKLMSLALAGICGGFALATVTPLNKALWSPTFVMVTSGILTVMFWLAVLYERKRGQVRPGHPLLVAGTNSIAFFMLSGVLARLLLMIRVDDVSLKSQFYHALEPLLWSPQAASLAFALVFTVVCYYPVKLMYNNNFFWRV</sequence>
<dbReference type="AlphaFoldDB" id="A0A1E8F944"/>
<feature type="transmembrane region" description="Helical" evidence="1">
    <location>
        <begin position="304"/>
        <end position="329"/>
    </location>
</feature>
<protein>
    <submittedName>
        <fullName evidence="2">Uncharacterized protein</fullName>
    </submittedName>
</protein>
<feature type="transmembrane region" description="Helical" evidence="1">
    <location>
        <begin position="150"/>
        <end position="169"/>
    </location>
</feature>
<organism evidence="2 3">
    <name type="scientific">Alteromonas lipolytica</name>
    <dbReference type="NCBI Taxonomy" id="1856405"/>
    <lineage>
        <taxon>Bacteria</taxon>
        <taxon>Pseudomonadati</taxon>
        <taxon>Pseudomonadota</taxon>
        <taxon>Gammaproteobacteria</taxon>
        <taxon>Alteromonadales</taxon>
        <taxon>Alteromonadaceae</taxon>
        <taxon>Alteromonas/Salinimonas group</taxon>
        <taxon>Alteromonas</taxon>
    </lineage>
</organism>
<evidence type="ECO:0000256" key="1">
    <source>
        <dbReference type="SAM" id="Phobius"/>
    </source>
</evidence>
<keyword evidence="1" id="KW-0812">Transmembrane</keyword>
<evidence type="ECO:0000313" key="2">
    <source>
        <dbReference type="EMBL" id="OFI32434.1"/>
    </source>
</evidence>
<name>A0A1E8F944_9ALTE</name>
<feature type="transmembrane region" description="Helical" evidence="1">
    <location>
        <begin position="269"/>
        <end position="292"/>
    </location>
</feature>
<dbReference type="Proteomes" id="UP000176037">
    <property type="component" value="Unassembled WGS sequence"/>
</dbReference>
<feature type="transmembrane region" description="Helical" evidence="1">
    <location>
        <begin position="88"/>
        <end position="105"/>
    </location>
</feature>
<feature type="transmembrane region" description="Helical" evidence="1">
    <location>
        <begin position="125"/>
        <end position="143"/>
    </location>
</feature>
<feature type="transmembrane region" description="Helical" evidence="1">
    <location>
        <begin position="349"/>
        <end position="370"/>
    </location>
</feature>
<feature type="transmembrane region" description="Helical" evidence="1">
    <location>
        <begin position="245"/>
        <end position="263"/>
    </location>
</feature>
<feature type="transmembrane region" description="Helical" evidence="1">
    <location>
        <begin position="50"/>
        <end position="67"/>
    </location>
</feature>
<dbReference type="RefSeq" id="WP_070178418.1">
    <property type="nucleotide sequence ID" value="NZ_BMJR01000007.1"/>
</dbReference>